<sequence>MSQPGSTFGDRLGRMGMRAVPGVGGYLVWWFRSLAAWLPPALRQALGFGRGRVLLQVDADEMQLRRQRDDALIDMARVPLPPLVARSHADGDALGSLLGPRLAELPRWLMLPAASSLSRRMSLPGSALERLRDVVGFEIDRQTPFTPDAVAFDASVRGRREGDGQLDVELVVVPRQLLEDQRTALGPLASELAGIDVAGADGAPLGVNLLAPADRRQRRDPAATWNIVLAVVALLAVLALMWQLLENRRSAAEALEQTIASQAESGRRAAVQRQRLGALLEGQVFLDRLRAERAPATEILDELSRRLPDSTYLEKLSINGDQLMLIGLSTKAAALIGELQGAEQWRSPALAGALQPDPESGRDRFTLTANLASAAATTAPAEAADAPAQSGR</sequence>
<evidence type="ECO:0000313" key="3">
    <source>
        <dbReference type="Proteomes" id="UP000593932"/>
    </source>
</evidence>
<dbReference type="RefSeq" id="WP_194034984.1">
    <property type="nucleotide sequence ID" value="NZ_CP063657.1"/>
</dbReference>
<dbReference type="EMBL" id="CP063657">
    <property type="protein sequence ID" value="QOW22454.1"/>
    <property type="molecule type" value="Genomic_DNA"/>
</dbReference>
<feature type="transmembrane region" description="Helical" evidence="1">
    <location>
        <begin position="225"/>
        <end position="245"/>
    </location>
</feature>
<name>A0A7S6ZVR4_9GAMM</name>
<protein>
    <submittedName>
        <fullName evidence="2">PilN domain-containing protein</fullName>
    </submittedName>
</protein>
<evidence type="ECO:0000313" key="2">
    <source>
        <dbReference type="EMBL" id="QOW22454.1"/>
    </source>
</evidence>
<dbReference type="SUPFAM" id="SSF53067">
    <property type="entry name" value="Actin-like ATPase domain"/>
    <property type="match status" value="1"/>
</dbReference>
<organism evidence="2 3">
    <name type="scientific">Novilysobacter avium</name>
    <dbReference type="NCBI Taxonomy" id="2781023"/>
    <lineage>
        <taxon>Bacteria</taxon>
        <taxon>Pseudomonadati</taxon>
        <taxon>Pseudomonadota</taxon>
        <taxon>Gammaproteobacteria</taxon>
        <taxon>Lysobacterales</taxon>
        <taxon>Lysobacteraceae</taxon>
        <taxon>Novilysobacter</taxon>
    </lineage>
</organism>
<dbReference type="InterPro" id="IPR007813">
    <property type="entry name" value="PilN"/>
</dbReference>
<dbReference type="Proteomes" id="UP000593932">
    <property type="component" value="Chromosome"/>
</dbReference>
<keyword evidence="3" id="KW-1185">Reference proteome</keyword>
<accession>A0A7S6ZVR4</accession>
<dbReference type="Gene3D" id="3.30.420.380">
    <property type="match status" value="1"/>
</dbReference>
<feature type="transmembrane region" description="Helical" evidence="1">
    <location>
        <begin position="20"/>
        <end position="42"/>
    </location>
</feature>
<dbReference type="Pfam" id="PF05137">
    <property type="entry name" value="PilN"/>
    <property type="match status" value="1"/>
</dbReference>
<keyword evidence="1" id="KW-1133">Transmembrane helix</keyword>
<proteinExistence type="predicted"/>
<keyword evidence="1" id="KW-0812">Transmembrane</keyword>
<gene>
    <name evidence="2" type="ORF">INQ42_02285</name>
</gene>
<dbReference type="InterPro" id="IPR052534">
    <property type="entry name" value="Extracell_DNA_Util/SecSys_Comp"/>
</dbReference>
<reference evidence="2 3" key="1">
    <citation type="submission" date="2020-10" db="EMBL/GenBank/DDBJ databases">
        <title>complete genome sequencing of Lysobacter sp. H23M41.</title>
        <authorList>
            <person name="Bae J.-W."/>
            <person name="Lee S.-Y."/>
        </authorList>
    </citation>
    <scope>NUCLEOTIDE SEQUENCE [LARGE SCALE GENOMIC DNA]</scope>
    <source>
        <strain evidence="2 3">H23M41</strain>
    </source>
</reference>
<dbReference type="InterPro" id="IPR043129">
    <property type="entry name" value="ATPase_NBD"/>
</dbReference>
<dbReference type="PANTHER" id="PTHR40278">
    <property type="entry name" value="DNA UTILIZATION PROTEIN HOFN"/>
    <property type="match status" value="1"/>
</dbReference>
<evidence type="ECO:0000256" key="1">
    <source>
        <dbReference type="SAM" id="Phobius"/>
    </source>
</evidence>
<dbReference type="PANTHER" id="PTHR40278:SF1">
    <property type="entry name" value="DNA UTILIZATION PROTEIN HOFN"/>
    <property type="match status" value="1"/>
</dbReference>
<keyword evidence="1" id="KW-0472">Membrane</keyword>